<evidence type="ECO:0000313" key="15">
    <source>
        <dbReference type="EMBL" id="ELT95963.1"/>
    </source>
</evidence>
<comment type="subcellular location">
    <subcellularLocation>
        <location evidence="1 9 11">Nucleus</location>
    </subcellularLocation>
</comment>
<dbReference type="InterPro" id="IPR050453">
    <property type="entry name" value="LIM_Homeobox_TF"/>
</dbReference>
<dbReference type="HOGENOM" id="CLU_027802_0_1_1"/>
<keyword evidence="6 9" id="KW-0238">DNA-binding</keyword>
<feature type="region of interest" description="Disordered" evidence="12">
    <location>
        <begin position="221"/>
        <end position="287"/>
    </location>
</feature>
<evidence type="ECO:0000256" key="11">
    <source>
        <dbReference type="RuleBase" id="RU000682"/>
    </source>
</evidence>
<proteinExistence type="predicted"/>
<dbReference type="EnsemblMetazoa" id="CapteT167213">
    <property type="protein sequence ID" value="CapteP167213"/>
    <property type="gene ID" value="CapteG167213"/>
</dbReference>
<dbReference type="PROSITE" id="PS50023">
    <property type="entry name" value="LIM_DOMAIN_2"/>
    <property type="match status" value="2"/>
</dbReference>
<evidence type="ECO:0000256" key="4">
    <source>
        <dbReference type="ARBA" id="ARBA00022833"/>
    </source>
</evidence>
<dbReference type="CDD" id="cd09371">
    <property type="entry name" value="LIM1_Lmx1b"/>
    <property type="match status" value="1"/>
</dbReference>
<dbReference type="GO" id="GO:0000981">
    <property type="term" value="F:DNA-binding transcription factor activity, RNA polymerase II-specific"/>
    <property type="evidence" value="ECO:0007669"/>
    <property type="project" value="InterPro"/>
</dbReference>
<dbReference type="CDD" id="cd00086">
    <property type="entry name" value="homeodomain"/>
    <property type="match status" value="1"/>
</dbReference>
<dbReference type="Pfam" id="PF00412">
    <property type="entry name" value="LIM"/>
    <property type="match status" value="2"/>
</dbReference>
<dbReference type="SUPFAM" id="SSF46689">
    <property type="entry name" value="Homeodomain-like"/>
    <property type="match status" value="1"/>
</dbReference>
<dbReference type="PANTHER" id="PTHR24208:SF166">
    <property type="entry name" value="LIM HOMEOBOX TRANSCRIPTION FACTOR 1 ALPHA, ISOFORM B"/>
    <property type="match status" value="1"/>
</dbReference>
<dbReference type="STRING" id="283909.R7TPZ8"/>
<dbReference type="InterPro" id="IPR001356">
    <property type="entry name" value="HD"/>
</dbReference>
<evidence type="ECO:0000313" key="17">
    <source>
        <dbReference type="Proteomes" id="UP000014760"/>
    </source>
</evidence>
<reference evidence="16" key="3">
    <citation type="submission" date="2015-06" db="UniProtKB">
        <authorList>
            <consortium name="EnsemblMetazoa"/>
        </authorList>
    </citation>
    <scope>IDENTIFICATION</scope>
</reference>
<dbReference type="Gene3D" id="1.10.10.60">
    <property type="entry name" value="Homeodomain-like"/>
    <property type="match status" value="1"/>
</dbReference>
<name>R7TPZ8_CAPTE</name>
<feature type="DNA-binding region" description="Homeobox" evidence="9">
    <location>
        <begin position="164"/>
        <end position="223"/>
    </location>
</feature>
<dbReference type="PROSITE" id="PS00478">
    <property type="entry name" value="LIM_DOMAIN_1"/>
    <property type="match status" value="2"/>
</dbReference>
<evidence type="ECO:0000256" key="7">
    <source>
        <dbReference type="ARBA" id="ARBA00023155"/>
    </source>
</evidence>
<dbReference type="PANTHER" id="PTHR24208">
    <property type="entry name" value="LIM/HOMEOBOX PROTEIN LHX"/>
    <property type="match status" value="1"/>
</dbReference>
<evidence type="ECO:0000256" key="1">
    <source>
        <dbReference type="ARBA" id="ARBA00004123"/>
    </source>
</evidence>
<evidence type="ECO:0000256" key="5">
    <source>
        <dbReference type="ARBA" id="ARBA00023038"/>
    </source>
</evidence>
<dbReference type="GO" id="GO:0046872">
    <property type="term" value="F:metal ion binding"/>
    <property type="evidence" value="ECO:0007669"/>
    <property type="project" value="UniProtKB-KW"/>
</dbReference>
<dbReference type="Pfam" id="PF00046">
    <property type="entry name" value="Homeodomain"/>
    <property type="match status" value="1"/>
</dbReference>
<dbReference type="SMART" id="SM00132">
    <property type="entry name" value="LIM"/>
    <property type="match status" value="2"/>
</dbReference>
<dbReference type="FunFam" id="1.10.10.60:FF:000448">
    <property type="entry name" value="LIM/homeobox protein Lhx4"/>
    <property type="match status" value="1"/>
</dbReference>
<protein>
    <submittedName>
        <fullName evidence="15 16">Uncharacterized protein</fullName>
    </submittedName>
</protein>
<evidence type="ECO:0000256" key="2">
    <source>
        <dbReference type="ARBA" id="ARBA00022723"/>
    </source>
</evidence>
<dbReference type="FunFam" id="2.10.110.10:FF:000136">
    <property type="entry name" value="LIM domain family"/>
    <property type="match status" value="1"/>
</dbReference>
<dbReference type="SMART" id="SM00389">
    <property type="entry name" value="HOX"/>
    <property type="match status" value="1"/>
</dbReference>
<reference evidence="15 17" key="2">
    <citation type="journal article" date="2013" name="Nature">
        <title>Insights into bilaterian evolution from three spiralian genomes.</title>
        <authorList>
            <person name="Simakov O."/>
            <person name="Marletaz F."/>
            <person name="Cho S.J."/>
            <person name="Edsinger-Gonzales E."/>
            <person name="Havlak P."/>
            <person name="Hellsten U."/>
            <person name="Kuo D.H."/>
            <person name="Larsson T."/>
            <person name="Lv J."/>
            <person name="Arendt D."/>
            <person name="Savage R."/>
            <person name="Osoegawa K."/>
            <person name="de Jong P."/>
            <person name="Grimwood J."/>
            <person name="Chapman J.A."/>
            <person name="Shapiro H."/>
            <person name="Aerts A."/>
            <person name="Otillar R.P."/>
            <person name="Terry A.Y."/>
            <person name="Boore J.L."/>
            <person name="Grigoriev I.V."/>
            <person name="Lindberg D.R."/>
            <person name="Seaver E.C."/>
            <person name="Weisblat D.A."/>
            <person name="Putnam N.H."/>
            <person name="Rokhsar D.S."/>
        </authorList>
    </citation>
    <scope>NUCLEOTIDE SEQUENCE</scope>
    <source>
        <strain evidence="15 17">I ESC-2004</strain>
    </source>
</reference>
<dbReference type="GO" id="GO:0005634">
    <property type="term" value="C:nucleus"/>
    <property type="evidence" value="ECO:0007669"/>
    <property type="project" value="UniProtKB-SubCell"/>
</dbReference>
<accession>R7TPZ8</accession>
<feature type="domain" description="Homeobox" evidence="14">
    <location>
        <begin position="162"/>
        <end position="222"/>
    </location>
</feature>
<feature type="domain" description="LIM zinc-binding" evidence="13">
    <location>
        <begin position="72"/>
        <end position="134"/>
    </location>
</feature>
<dbReference type="EMBL" id="AMQN01002355">
    <property type="status" value="NOT_ANNOTATED_CDS"/>
    <property type="molecule type" value="Genomic_DNA"/>
</dbReference>
<organism evidence="15">
    <name type="scientific">Capitella teleta</name>
    <name type="common">Polychaete worm</name>
    <dbReference type="NCBI Taxonomy" id="283909"/>
    <lineage>
        <taxon>Eukaryota</taxon>
        <taxon>Metazoa</taxon>
        <taxon>Spiralia</taxon>
        <taxon>Lophotrochozoa</taxon>
        <taxon>Annelida</taxon>
        <taxon>Polychaeta</taxon>
        <taxon>Sedentaria</taxon>
        <taxon>Scolecida</taxon>
        <taxon>Capitellidae</taxon>
        <taxon>Capitella</taxon>
    </lineage>
</organism>
<keyword evidence="8 9" id="KW-0539">Nucleus</keyword>
<evidence type="ECO:0000259" key="13">
    <source>
        <dbReference type="PROSITE" id="PS50023"/>
    </source>
</evidence>
<dbReference type="InterPro" id="IPR009057">
    <property type="entry name" value="Homeodomain-like_sf"/>
</dbReference>
<dbReference type="AlphaFoldDB" id="R7TPZ8"/>
<dbReference type="FunCoup" id="R7TPZ8">
    <property type="interactions" value="73"/>
</dbReference>
<feature type="compositionally biased region" description="Polar residues" evidence="12">
    <location>
        <begin position="268"/>
        <end position="280"/>
    </location>
</feature>
<keyword evidence="5 10" id="KW-0440">LIM domain</keyword>
<evidence type="ECO:0000256" key="12">
    <source>
        <dbReference type="SAM" id="MobiDB-lite"/>
    </source>
</evidence>
<dbReference type="OMA" id="DGLWHEG"/>
<dbReference type="FunFam" id="2.10.110.10:FF:000006">
    <property type="entry name" value="LIM homeobox transcription factor 1-beta"/>
    <property type="match status" value="1"/>
</dbReference>
<gene>
    <name evidence="15" type="ORF">CAPTEDRAFT_167213</name>
</gene>
<feature type="compositionally biased region" description="Basic and acidic residues" evidence="12">
    <location>
        <begin position="247"/>
        <end position="265"/>
    </location>
</feature>
<dbReference type="PROSITE" id="PS00027">
    <property type="entry name" value="HOMEOBOX_1"/>
    <property type="match status" value="1"/>
</dbReference>
<evidence type="ECO:0000256" key="10">
    <source>
        <dbReference type="PROSITE-ProRule" id="PRU00125"/>
    </source>
</evidence>
<dbReference type="GO" id="GO:0030182">
    <property type="term" value="P:neuron differentiation"/>
    <property type="evidence" value="ECO:0007669"/>
    <property type="project" value="TreeGrafter"/>
</dbReference>
<keyword evidence="7 9" id="KW-0371">Homeobox</keyword>
<evidence type="ECO:0000313" key="16">
    <source>
        <dbReference type="EnsemblMetazoa" id="CapteP167213"/>
    </source>
</evidence>
<evidence type="ECO:0000256" key="8">
    <source>
        <dbReference type="ARBA" id="ARBA00023242"/>
    </source>
</evidence>
<evidence type="ECO:0000256" key="9">
    <source>
        <dbReference type="PROSITE-ProRule" id="PRU00108"/>
    </source>
</evidence>
<dbReference type="EMBL" id="KB308962">
    <property type="protein sequence ID" value="ELT95963.1"/>
    <property type="molecule type" value="Genomic_DNA"/>
</dbReference>
<sequence>MTPISESGQGGKSLCCGCGLTIEDRYLLRVMGNSWHERCLQCDFCRAPLTRSCFVKNGRLLCKLDYDRLYAARCSACVQTVPSNELVMRAVGHVFHLQCFVCVACGHQLQRGDQFVVKDGQLFCRADFEREFLMQHPDWCSGYSTKSDEESSIDENDADNQKGPKRPRTILTTSQRRKFKASFEVNPKPCRKIRESLASETGLSVRVVQVWFQNQRAKMKKLARKQSGDKSGEENKKNAANKKEKKKQVNDPDEEKLTKSEEMDLKITGSTDKSQNSASDFHSGEFTDLHSNSSDMFQNQVDAYAEMNGGGFPSYGTATLSRDHSDVMAVPSSVLNPIDKLFSMQDSYFTAS</sequence>
<keyword evidence="17" id="KW-1185">Reference proteome</keyword>
<evidence type="ECO:0000259" key="14">
    <source>
        <dbReference type="PROSITE" id="PS50071"/>
    </source>
</evidence>
<dbReference type="InterPro" id="IPR017970">
    <property type="entry name" value="Homeobox_CS"/>
</dbReference>
<evidence type="ECO:0000256" key="3">
    <source>
        <dbReference type="ARBA" id="ARBA00022737"/>
    </source>
</evidence>
<dbReference type="PROSITE" id="PS50071">
    <property type="entry name" value="HOMEOBOX_2"/>
    <property type="match status" value="1"/>
</dbReference>
<dbReference type="InterPro" id="IPR001781">
    <property type="entry name" value="Znf_LIM"/>
</dbReference>
<keyword evidence="4 10" id="KW-0862">Zinc</keyword>
<dbReference type="Gene3D" id="2.10.110.10">
    <property type="entry name" value="Cysteine Rich Protein"/>
    <property type="match status" value="2"/>
</dbReference>
<feature type="region of interest" description="Disordered" evidence="12">
    <location>
        <begin position="143"/>
        <end position="181"/>
    </location>
</feature>
<keyword evidence="3" id="KW-0677">Repeat</keyword>
<feature type="domain" description="LIM zinc-binding" evidence="13">
    <location>
        <begin position="13"/>
        <end position="71"/>
    </location>
</feature>
<dbReference type="GO" id="GO:0000977">
    <property type="term" value="F:RNA polymerase II transcription regulatory region sequence-specific DNA binding"/>
    <property type="evidence" value="ECO:0007669"/>
    <property type="project" value="TreeGrafter"/>
</dbReference>
<reference evidence="17" key="1">
    <citation type="submission" date="2012-12" db="EMBL/GenBank/DDBJ databases">
        <authorList>
            <person name="Hellsten U."/>
            <person name="Grimwood J."/>
            <person name="Chapman J.A."/>
            <person name="Shapiro H."/>
            <person name="Aerts A."/>
            <person name="Otillar R.P."/>
            <person name="Terry A.Y."/>
            <person name="Boore J.L."/>
            <person name="Simakov O."/>
            <person name="Marletaz F."/>
            <person name="Cho S.-J."/>
            <person name="Edsinger-Gonzales E."/>
            <person name="Havlak P."/>
            <person name="Kuo D.-H."/>
            <person name="Larsson T."/>
            <person name="Lv J."/>
            <person name="Arendt D."/>
            <person name="Savage R."/>
            <person name="Osoegawa K."/>
            <person name="de Jong P."/>
            <person name="Lindberg D.R."/>
            <person name="Seaver E.C."/>
            <person name="Weisblat D.A."/>
            <person name="Putnam N.H."/>
            <person name="Grigoriev I.V."/>
            <person name="Rokhsar D.S."/>
        </authorList>
    </citation>
    <scope>NUCLEOTIDE SEQUENCE</scope>
    <source>
        <strain evidence="17">I ESC-2004</strain>
    </source>
</reference>
<dbReference type="OrthoDB" id="6159439at2759"/>
<dbReference type="SUPFAM" id="SSF57716">
    <property type="entry name" value="Glucocorticoid receptor-like (DNA-binding domain)"/>
    <property type="match status" value="2"/>
</dbReference>
<keyword evidence="2 10" id="KW-0479">Metal-binding</keyword>
<feature type="compositionally biased region" description="Basic and acidic residues" evidence="12">
    <location>
        <begin position="226"/>
        <end position="237"/>
    </location>
</feature>
<evidence type="ECO:0000256" key="6">
    <source>
        <dbReference type="ARBA" id="ARBA00023125"/>
    </source>
</evidence>
<dbReference type="Proteomes" id="UP000014760">
    <property type="component" value="Unassembled WGS sequence"/>
</dbReference>